<dbReference type="PANTHER" id="PTHR32108:SF9">
    <property type="entry name" value="REVERSE TRANSCRIPTASE RNASE H-LIKE DOMAIN-CONTAINING PROTEIN"/>
    <property type="match status" value="1"/>
</dbReference>
<gene>
    <name evidence="2" type="primary">LOC107768290</name>
</gene>
<protein>
    <submittedName>
        <fullName evidence="2">Uncharacterized protein</fullName>
    </submittedName>
</protein>
<accession>A0A1S3XSG5</accession>
<proteinExistence type="predicted"/>
<sequence length="500" mass="56882">MATSSVRKPRPPKPYFPARTPQHYYPHQDVAYDMVHQLYAVMNAQPYVRTQQQFNKIELHFPEIRLLTKLSIILNLQQNNFPYNARAWEPPRRANFTPIGESYWGLFPKLVQMGLLQPVPQTRQNLASPSYRIGTRCAYHSEAEGHNKDDCWTLKRAIENLIEQKRIVLKDEDVPNVTNNPLPVHNNGPVIGMICEDKEFDPALKAIIAIDDVEKKPKAAVKQDKGEKKSKPTPQNTEKKVETETGAAPSKDVVLYVPQGHKKEQMSLSPPRRFELNKGSKMYVPKGTYVVRGPVISPRLNEPVVIGRAPQRPMTDPTTVPCNYNKAVVTYKGKEISGEANEINPPEKYLNLEEVNNAMKKHFPLKKPVSAEEAEKFFQKMKMADYEIIDQLQKSPAQVSLLSLLMNSTEHQKVWIKTLNEAYVPIETTVEQLERMAEIFFAVNQISFSKNDLSQEGAAHNKALHLTVKCEGYYVKRFMLDGGSGEDICPLNSSKNGDRY</sequence>
<feature type="compositionally biased region" description="Basic and acidic residues" evidence="1">
    <location>
        <begin position="216"/>
        <end position="230"/>
    </location>
</feature>
<evidence type="ECO:0000313" key="2">
    <source>
        <dbReference type="RefSeq" id="XP_016442888.1"/>
    </source>
</evidence>
<dbReference type="AlphaFoldDB" id="A0A1S3XSG5"/>
<organism evidence="2">
    <name type="scientific">Nicotiana tabacum</name>
    <name type="common">Common tobacco</name>
    <dbReference type="NCBI Taxonomy" id="4097"/>
    <lineage>
        <taxon>Eukaryota</taxon>
        <taxon>Viridiplantae</taxon>
        <taxon>Streptophyta</taxon>
        <taxon>Embryophyta</taxon>
        <taxon>Tracheophyta</taxon>
        <taxon>Spermatophyta</taxon>
        <taxon>Magnoliopsida</taxon>
        <taxon>eudicotyledons</taxon>
        <taxon>Gunneridae</taxon>
        <taxon>Pentapetalae</taxon>
        <taxon>asterids</taxon>
        <taxon>lamiids</taxon>
        <taxon>Solanales</taxon>
        <taxon>Solanaceae</taxon>
        <taxon>Nicotianoideae</taxon>
        <taxon>Nicotianeae</taxon>
        <taxon>Nicotiana</taxon>
    </lineage>
</organism>
<dbReference type="KEGG" id="nta:107768290"/>
<reference evidence="2" key="1">
    <citation type="submission" date="2025-08" db="UniProtKB">
        <authorList>
            <consortium name="RefSeq"/>
        </authorList>
    </citation>
    <scope>IDENTIFICATION</scope>
</reference>
<dbReference type="RefSeq" id="XP_016442888.1">
    <property type="nucleotide sequence ID" value="XM_016587402.1"/>
</dbReference>
<evidence type="ECO:0000256" key="1">
    <source>
        <dbReference type="SAM" id="MobiDB-lite"/>
    </source>
</evidence>
<dbReference type="PANTHER" id="PTHR32108">
    <property type="entry name" value="DNA-DIRECTED RNA POLYMERASE SUBUNIT ALPHA"/>
    <property type="match status" value="1"/>
</dbReference>
<dbReference type="OrthoDB" id="1418540at2759"/>
<feature type="region of interest" description="Disordered" evidence="1">
    <location>
        <begin position="216"/>
        <end position="250"/>
    </location>
</feature>
<dbReference type="PaxDb" id="4097-A0A1S3XSG5"/>
<name>A0A1S3XSG5_TOBAC</name>